<keyword evidence="3" id="KW-1185">Reference proteome</keyword>
<gene>
    <name evidence="2" type="ORF">SAMN05660429_00490</name>
</gene>
<dbReference type="PROSITE" id="PS50035">
    <property type="entry name" value="PLD"/>
    <property type="match status" value="2"/>
</dbReference>
<dbReference type="PANTHER" id="PTHR21248">
    <property type="entry name" value="CARDIOLIPIN SYNTHASE"/>
    <property type="match status" value="1"/>
</dbReference>
<evidence type="ECO:0000313" key="3">
    <source>
        <dbReference type="Proteomes" id="UP000199308"/>
    </source>
</evidence>
<dbReference type="STRING" id="349064.SAMN05660429_00490"/>
<feature type="domain" description="PLD phosphodiesterase" evidence="1">
    <location>
        <begin position="420"/>
        <end position="447"/>
    </location>
</feature>
<dbReference type="AlphaFoldDB" id="A0A1H9ZKH7"/>
<dbReference type="Pfam" id="PF13091">
    <property type="entry name" value="PLDc_2"/>
    <property type="match status" value="2"/>
</dbReference>
<sequence>MVINNATISLLKKLQASILLLLVTGCASLPSNDQQIESYAISPTQTSVLEERAEKGRKRDNQTQSSTGILPLAEGIDAFVARAALARLAQHSLDVQYYLFHSDLTGNLLTAEFWRAAERGVRVRILLDDMDMAGRDKTLAILNAHDNIEIRIFNPFIRGKSRAGQYITRFGSVTRRAHNKAFIADNQFAIVGGRNIGDEYFGANPNLAFGDLDVMVTQPSTGEVSSAFDLYWNSPLAYPVETLIKHQTSEEELASVETYIDTFYQENKDNKYIESLQQSKLLSASYQQGEDYFWGDTEVLYDLPDKISEDRENTAFHLAPKLGPYFLNAKDHLLVVSPYFVPGKSGVEFFQSLQEKGVKVSILTNSLMSNDVPIVHVGYARYREELIEAGVQLYELDPKALGLDFKRQKSGKNREGIKGSKSSLHAKYFVIDDQFTFIGSLNLDPRSVIENTEIGVVVDNEQLGSRLTQQFNAQIKHVAFKVTLEKGDLLWTRTYSDGSSKTFDQEPYSSWWDRLSIFFMSLLPVESQI</sequence>
<evidence type="ECO:0000313" key="2">
    <source>
        <dbReference type="EMBL" id="SES82167.1"/>
    </source>
</evidence>
<dbReference type="Proteomes" id="UP000199308">
    <property type="component" value="Unassembled WGS sequence"/>
</dbReference>
<feature type="domain" description="PLD phosphodiesterase" evidence="1">
    <location>
        <begin position="173"/>
        <end position="200"/>
    </location>
</feature>
<dbReference type="RefSeq" id="WP_093327394.1">
    <property type="nucleotide sequence ID" value="NZ_AP027363.1"/>
</dbReference>
<proteinExistence type="predicted"/>
<dbReference type="GO" id="GO:0032049">
    <property type="term" value="P:cardiolipin biosynthetic process"/>
    <property type="evidence" value="ECO:0007669"/>
    <property type="project" value="UniProtKB-ARBA"/>
</dbReference>
<dbReference type="GO" id="GO:0030572">
    <property type="term" value="F:phosphatidyltransferase activity"/>
    <property type="evidence" value="ECO:0007669"/>
    <property type="project" value="UniProtKB-ARBA"/>
</dbReference>
<dbReference type="SMART" id="SM00155">
    <property type="entry name" value="PLDc"/>
    <property type="match status" value="2"/>
</dbReference>
<dbReference type="SUPFAM" id="SSF56024">
    <property type="entry name" value="Phospholipase D/nuclease"/>
    <property type="match status" value="2"/>
</dbReference>
<dbReference type="PANTHER" id="PTHR21248:SF12">
    <property type="entry name" value="CARDIOLIPIN SYNTHASE C"/>
    <property type="match status" value="1"/>
</dbReference>
<dbReference type="InterPro" id="IPR025202">
    <property type="entry name" value="PLD-like_dom"/>
</dbReference>
<dbReference type="CDD" id="cd09111">
    <property type="entry name" value="PLDc_ymdC_like_1"/>
    <property type="match status" value="1"/>
</dbReference>
<dbReference type="EMBL" id="FOHK01000002">
    <property type="protein sequence ID" value="SES82167.1"/>
    <property type="molecule type" value="Genomic_DNA"/>
</dbReference>
<protein>
    <submittedName>
        <fullName evidence="2">Phosphatidylserine/phosphatidylglycerophosphate/cardiolipin synthase</fullName>
    </submittedName>
</protein>
<organism evidence="2 3">
    <name type="scientific">Thalassotalea agarivorans</name>
    <name type="common">Thalassomonas agarivorans</name>
    <dbReference type="NCBI Taxonomy" id="349064"/>
    <lineage>
        <taxon>Bacteria</taxon>
        <taxon>Pseudomonadati</taxon>
        <taxon>Pseudomonadota</taxon>
        <taxon>Gammaproteobacteria</taxon>
        <taxon>Alteromonadales</taxon>
        <taxon>Colwelliaceae</taxon>
        <taxon>Thalassotalea</taxon>
    </lineage>
</organism>
<dbReference type="OrthoDB" id="9814092at2"/>
<dbReference type="Gene3D" id="3.30.870.10">
    <property type="entry name" value="Endonuclease Chain A"/>
    <property type="match status" value="2"/>
</dbReference>
<dbReference type="InterPro" id="IPR001736">
    <property type="entry name" value="PLipase_D/transphosphatidylase"/>
</dbReference>
<accession>A0A1H9ZKH7</accession>
<name>A0A1H9ZKH7_THASX</name>
<evidence type="ECO:0000259" key="1">
    <source>
        <dbReference type="PROSITE" id="PS50035"/>
    </source>
</evidence>
<dbReference type="CDD" id="cd09113">
    <property type="entry name" value="PLDc_ymdC_like_2"/>
    <property type="match status" value="1"/>
</dbReference>
<reference evidence="2 3" key="1">
    <citation type="submission" date="2016-10" db="EMBL/GenBank/DDBJ databases">
        <authorList>
            <person name="de Groot N.N."/>
        </authorList>
    </citation>
    <scope>NUCLEOTIDE SEQUENCE [LARGE SCALE GENOMIC DNA]</scope>
    <source>
        <strain evidence="2 3">DSM 19706</strain>
    </source>
</reference>